<dbReference type="Gene3D" id="2.30.42.10">
    <property type="match status" value="1"/>
</dbReference>
<evidence type="ECO:0000256" key="9">
    <source>
        <dbReference type="ARBA" id="ARBA00023049"/>
    </source>
</evidence>
<comment type="similarity">
    <text evidence="3">Belongs to the peptidase M50B family.</text>
</comment>
<dbReference type="CDD" id="cd06163">
    <property type="entry name" value="S2P-M50_PDZ_RseP-like"/>
    <property type="match status" value="1"/>
</dbReference>
<evidence type="ECO:0000256" key="1">
    <source>
        <dbReference type="ARBA" id="ARBA00001947"/>
    </source>
</evidence>
<name>A0A1G2TAA8_9BACT</name>
<evidence type="ECO:0000256" key="10">
    <source>
        <dbReference type="ARBA" id="ARBA00023136"/>
    </source>
</evidence>
<keyword evidence="9" id="KW-0482">Metalloprotease</keyword>
<evidence type="ECO:0000256" key="6">
    <source>
        <dbReference type="ARBA" id="ARBA00022801"/>
    </source>
</evidence>
<keyword evidence="7" id="KW-0862">Zinc</keyword>
<dbReference type="SUPFAM" id="SSF50156">
    <property type="entry name" value="PDZ domain-like"/>
    <property type="match status" value="1"/>
</dbReference>
<comment type="caution">
    <text evidence="13">The sequence shown here is derived from an EMBL/GenBank/DDBJ whole genome shotgun (WGS) entry which is preliminary data.</text>
</comment>
<accession>A0A1G2TAA8</accession>
<evidence type="ECO:0000256" key="7">
    <source>
        <dbReference type="ARBA" id="ARBA00022833"/>
    </source>
</evidence>
<dbReference type="GO" id="GO:0004222">
    <property type="term" value="F:metalloendopeptidase activity"/>
    <property type="evidence" value="ECO:0007669"/>
    <property type="project" value="InterPro"/>
</dbReference>
<dbReference type="InterPro" id="IPR004387">
    <property type="entry name" value="Pept_M50_Zn"/>
</dbReference>
<dbReference type="PANTHER" id="PTHR42837">
    <property type="entry name" value="REGULATOR OF SIGMA-E PROTEASE RSEP"/>
    <property type="match status" value="1"/>
</dbReference>
<sequence>MSIVIFIVSLAILILVHEFGHFIVAKKSGIRVDEFGLGFPPRLISKKWGDTTYTLNAIPFGGFVKIFGEDMHSGNISELDRSRSFQYKPKWIQALVLVAGVSMNLIFAWLLISLGFMLGLPSPVEHSGFGEVRDAHVTIVEILPGSQADKAGLYPGDTIISVRGGGVTLQNDTLTLAKISELISESKIVDITYRRGDTPTQSISVQGTGEVGNRMIGVALQNIGILELPVHLALIEGLRTTALLTKETTIGLAKFLSSVVTLKSDFSQVSGPVGIAGVVGQAQTLGFVHLLSLIALISINLAVINLIPFPALDGGRLLFVGIEAIIRRPIPAKIVRYTNAIGFLLLLTLMVVVTTNDIFKLL</sequence>
<dbReference type="Pfam" id="PF02163">
    <property type="entry name" value="Peptidase_M50"/>
    <property type="match status" value="1"/>
</dbReference>
<keyword evidence="8 11" id="KW-1133">Transmembrane helix</keyword>
<evidence type="ECO:0000256" key="8">
    <source>
        <dbReference type="ARBA" id="ARBA00022989"/>
    </source>
</evidence>
<evidence type="ECO:0000256" key="3">
    <source>
        <dbReference type="ARBA" id="ARBA00007931"/>
    </source>
</evidence>
<keyword evidence="10 11" id="KW-0472">Membrane</keyword>
<gene>
    <name evidence="13" type="ORF">A2W58_01915</name>
</gene>
<proteinExistence type="inferred from homology"/>
<dbReference type="SMART" id="SM00228">
    <property type="entry name" value="PDZ"/>
    <property type="match status" value="1"/>
</dbReference>
<evidence type="ECO:0000256" key="5">
    <source>
        <dbReference type="ARBA" id="ARBA00022692"/>
    </source>
</evidence>
<comment type="cofactor">
    <cofactor evidence="1">
        <name>Zn(2+)</name>
        <dbReference type="ChEBI" id="CHEBI:29105"/>
    </cofactor>
</comment>
<feature type="transmembrane region" description="Helical" evidence="11">
    <location>
        <begin position="287"/>
        <end position="307"/>
    </location>
</feature>
<keyword evidence="6" id="KW-0378">Hydrolase</keyword>
<protein>
    <recommendedName>
        <fullName evidence="12">PDZ domain-containing protein</fullName>
    </recommendedName>
</protein>
<dbReference type="Proteomes" id="UP000179264">
    <property type="component" value="Unassembled WGS sequence"/>
</dbReference>
<evidence type="ECO:0000313" key="14">
    <source>
        <dbReference type="Proteomes" id="UP000179264"/>
    </source>
</evidence>
<dbReference type="PROSITE" id="PS50106">
    <property type="entry name" value="PDZ"/>
    <property type="match status" value="1"/>
</dbReference>
<dbReference type="PANTHER" id="PTHR42837:SF2">
    <property type="entry name" value="MEMBRANE METALLOPROTEASE ARASP2, CHLOROPLASTIC-RELATED"/>
    <property type="match status" value="1"/>
</dbReference>
<evidence type="ECO:0000256" key="2">
    <source>
        <dbReference type="ARBA" id="ARBA00004141"/>
    </source>
</evidence>
<organism evidence="13 14">
    <name type="scientific">Candidatus Zambryskibacteria bacterium RIFCSPHIGHO2_02_38_10.5</name>
    <dbReference type="NCBI Taxonomy" id="1802742"/>
    <lineage>
        <taxon>Bacteria</taxon>
        <taxon>Candidatus Zambryskiibacteriota</taxon>
    </lineage>
</organism>
<dbReference type="GO" id="GO:0016020">
    <property type="term" value="C:membrane"/>
    <property type="evidence" value="ECO:0007669"/>
    <property type="project" value="UniProtKB-SubCell"/>
</dbReference>
<reference evidence="13 14" key="1">
    <citation type="journal article" date="2016" name="Nat. Commun.">
        <title>Thousands of microbial genomes shed light on interconnected biogeochemical processes in an aquifer system.</title>
        <authorList>
            <person name="Anantharaman K."/>
            <person name="Brown C.T."/>
            <person name="Hug L.A."/>
            <person name="Sharon I."/>
            <person name="Castelle C.J."/>
            <person name="Probst A.J."/>
            <person name="Thomas B.C."/>
            <person name="Singh A."/>
            <person name="Wilkins M.J."/>
            <person name="Karaoz U."/>
            <person name="Brodie E.L."/>
            <person name="Williams K.H."/>
            <person name="Hubbard S.S."/>
            <person name="Banfield J.F."/>
        </authorList>
    </citation>
    <scope>NUCLEOTIDE SEQUENCE [LARGE SCALE GENOMIC DNA]</scope>
</reference>
<dbReference type="InterPro" id="IPR036034">
    <property type="entry name" value="PDZ_sf"/>
</dbReference>
<dbReference type="InterPro" id="IPR001478">
    <property type="entry name" value="PDZ"/>
</dbReference>
<evidence type="ECO:0000256" key="11">
    <source>
        <dbReference type="SAM" id="Phobius"/>
    </source>
</evidence>
<comment type="subcellular location">
    <subcellularLocation>
        <location evidence="2">Membrane</location>
        <topology evidence="2">Multi-pass membrane protein</topology>
    </subcellularLocation>
</comment>
<feature type="domain" description="PDZ" evidence="12">
    <location>
        <begin position="114"/>
        <end position="164"/>
    </location>
</feature>
<evidence type="ECO:0000259" key="12">
    <source>
        <dbReference type="PROSITE" id="PS50106"/>
    </source>
</evidence>
<dbReference type="AlphaFoldDB" id="A0A1G2TAA8"/>
<keyword evidence="4" id="KW-0645">Protease</keyword>
<evidence type="ECO:0000313" key="13">
    <source>
        <dbReference type="EMBL" id="OHA93998.1"/>
    </source>
</evidence>
<keyword evidence="5 11" id="KW-0812">Transmembrane</keyword>
<feature type="transmembrane region" description="Helical" evidence="11">
    <location>
        <begin position="6"/>
        <end position="25"/>
    </location>
</feature>
<dbReference type="GO" id="GO:0006508">
    <property type="term" value="P:proteolysis"/>
    <property type="evidence" value="ECO:0007669"/>
    <property type="project" value="UniProtKB-KW"/>
</dbReference>
<dbReference type="InterPro" id="IPR008915">
    <property type="entry name" value="Peptidase_M50"/>
</dbReference>
<dbReference type="EMBL" id="MHVL01000004">
    <property type="protein sequence ID" value="OHA93998.1"/>
    <property type="molecule type" value="Genomic_DNA"/>
</dbReference>
<feature type="transmembrane region" description="Helical" evidence="11">
    <location>
        <begin position="91"/>
        <end position="112"/>
    </location>
</feature>
<feature type="transmembrane region" description="Helical" evidence="11">
    <location>
        <begin position="334"/>
        <end position="353"/>
    </location>
</feature>
<evidence type="ECO:0000256" key="4">
    <source>
        <dbReference type="ARBA" id="ARBA00022670"/>
    </source>
</evidence>